<dbReference type="Proteomes" id="UP000663844">
    <property type="component" value="Unassembled WGS sequence"/>
</dbReference>
<evidence type="ECO:0000313" key="2">
    <source>
        <dbReference type="EMBL" id="CAF4193419.1"/>
    </source>
</evidence>
<feature type="non-terminal residue" evidence="1">
    <location>
        <position position="1"/>
    </location>
</feature>
<reference evidence="1" key="1">
    <citation type="submission" date="2021-02" db="EMBL/GenBank/DDBJ databases">
        <authorList>
            <person name="Nowell W R."/>
        </authorList>
    </citation>
    <scope>NUCLEOTIDE SEQUENCE</scope>
</reference>
<sequence length="35" mass="4169">VKKMLNDIEEIRNVNEFDITHRTDVYWCSPLKSSS</sequence>
<evidence type="ECO:0000313" key="3">
    <source>
        <dbReference type="Proteomes" id="UP000663844"/>
    </source>
</evidence>
<proteinExistence type="predicted"/>
<protein>
    <submittedName>
        <fullName evidence="1">Uncharacterized protein</fullName>
    </submittedName>
</protein>
<comment type="caution">
    <text evidence="1">The sequence shown here is derived from an EMBL/GenBank/DDBJ whole genome shotgun (WGS) entry which is preliminary data.</text>
</comment>
<evidence type="ECO:0000313" key="1">
    <source>
        <dbReference type="EMBL" id="CAF4169941.1"/>
    </source>
</evidence>
<dbReference type="EMBL" id="CAJOAZ010007760">
    <property type="protein sequence ID" value="CAF4169941.1"/>
    <property type="molecule type" value="Genomic_DNA"/>
</dbReference>
<name>A0A819Z813_9BILA</name>
<dbReference type="AlphaFoldDB" id="A0A819Z813"/>
<accession>A0A819Z813</accession>
<dbReference type="EMBL" id="CAJOAZ010008906">
    <property type="protein sequence ID" value="CAF4193419.1"/>
    <property type="molecule type" value="Genomic_DNA"/>
</dbReference>
<organism evidence="1 3">
    <name type="scientific">Adineta steineri</name>
    <dbReference type="NCBI Taxonomy" id="433720"/>
    <lineage>
        <taxon>Eukaryota</taxon>
        <taxon>Metazoa</taxon>
        <taxon>Spiralia</taxon>
        <taxon>Gnathifera</taxon>
        <taxon>Rotifera</taxon>
        <taxon>Eurotatoria</taxon>
        <taxon>Bdelloidea</taxon>
        <taxon>Adinetida</taxon>
        <taxon>Adinetidae</taxon>
        <taxon>Adineta</taxon>
    </lineage>
</organism>
<gene>
    <name evidence="1" type="ORF">OXD698_LOCUS39106</name>
    <name evidence="2" type="ORF">OXD698_LOCUS40416</name>
</gene>